<accession>A0ABS5JPS7</accession>
<dbReference type="InterPro" id="IPR036388">
    <property type="entry name" value="WH-like_DNA-bd_sf"/>
</dbReference>
<dbReference type="Proteomes" id="UP000708576">
    <property type="component" value="Unassembled WGS sequence"/>
</dbReference>
<keyword evidence="2" id="KW-1185">Reference proteome</keyword>
<dbReference type="RefSeq" id="WP_212212457.1">
    <property type="nucleotide sequence ID" value="NZ_JAGUCO010000001.1"/>
</dbReference>
<dbReference type="Gene3D" id="1.10.10.10">
    <property type="entry name" value="Winged helix-like DNA-binding domain superfamily/Winged helix DNA-binding domain"/>
    <property type="match status" value="1"/>
</dbReference>
<dbReference type="SUPFAM" id="SSF46785">
    <property type="entry name" value="Winged helix' DNA-binding domain"/>
    <property type="match status" value="1"/>
</dbReference>
<organism evidence="1 2">
    <name type="scientific">Carboxylicivirga linearis</name>
    <dbReference type="NCBI Taxonomy" id="1628157"/>
    <lineage>
        <taxon>Bacteria</taxon>
        <taxon>Pseudomonadati</taxon>
        <taxon>Bacteroidota</taxon>
        <taxon>Bacteroidia</taxon>
        <taxon>Marinilabiliales</taxon>
        <taxon>Marinilabiliaceae</taxon>
        <taxon>Carboxylicivirga</taxon>
    </lineage>
</organism>
<dbReference type="PANTHER" id="PTHR33202">
    <property type="entry name" value="ZINC UPTAKE REGULATION PROTEIN"/>
    <property type="match status" value="1"/>
</dbReference>
<dbReference type="Pfam" id="PF01475">
    <property type="entry name" value="FUR"/>
    <property type="match status" value="1"/>
</dbReference>
<protein>
    <submittedName>
        <fullName evidence="1">Transcriptional repressor</fullName>
    </submittedName>
</protein>
<dbReference type="InterPro" id="IPR036390">
    <property type="entry name" value="WH_DNA-bd_sf"/>
</dbReference>
<dbReference type="EMBL" id="JAGUCO010000001">
    <property type="protein sequence ID" value="MBS2096898.1"/>
    <property type="molecule type" value="Genomic_DNA"/>
</dbReference>
<evidence type="ECO:0000313" key="2">
    <source>
        <dbReference type="Proteomes" id="UP000708576"/>
    </source>
</evidence>
<dbReference type="InterPro" id="IPR002481">
    <property type="entry name" value="FUR"/>
</dbReference>
<dbReference type="PANTHER" id="PTHR33202:SF22">
    <property type="entry name" value="HYDROGEN PEROXIDE SENSITIVE REPRESSOR"/>
    <property type="match status" value="1"/>
</dbReference>
<sequence length="132" mass="15126">MKPEDILAKHGLSRTSIRTKLIQILAEAHEALSSKEIEQQLDDNVDRVTIYRTIKLFEDKGLIHKIVVDEQSTKYRLIRENKSTDHPHFHCIKCDKVVCLPDTPLPCCDLPQGFRVSTQNTIIEGTCQKCNK</sequence>
<evidence type="ECO:0000313" key="1">
    <source>
        <dbReference type="EMBL" id="MBS2096898.1"/>
    </source>
</evidence>
<gene>
    <name evidence="1" type="ORF">KEM10_01330</name>
</gene>
<dbReference type="CDD" id="cd07153">
    <property type="entry name" value="Fur_like"/>
    <property type="match status" value="1"/>
</dbReference>
<reference evidence="1 2" key="1">
    <citation type="journal article" date="2015" name="Int. J. Syst. Evol. Microbiol.">
        <title>Carboxylicivirga linearis sp. nov., isolated from a sea cucumber culture pond.</title>
        <authorList>
            <person name="Wang F.Q."/>
            <person name="Zhou Y.X."/>
            <person name="Lin X.Z."/>
            <person name="Chen G.J."/>
            <person name="Du Z.J."/>
        </authorList>
    </citation>
    <scope>NUCLEOTIDE SEQUENCE [LARGE SCALE GENOMIC DNA]</scope>
    <source>
        <strain evidence="1 2">FB218</strain>
    </source>
</reference>
<comment type="caution">
    <text evidence="1">The sequence shown here is derived from an EMBL/GenBank/DDBJ whole genome shotgun (WGS) entry which is preliminary data.</text>
</comment>
<name>A0ABS5JPS7_9BACT</name>
<proteinExistence type="predicted"/>